<reference evidence="1 2" key="1">
    <citation type="journal article" date="2012" name="J. Bacteriol.">
        <title>Draft Genome Sequence of Mesorhizobium alhagi CCNWXJ12-2T, a Novel Salt-Resistant Species Isolated from the Desert of Northwestern China.</title>
        <authorList>
            <person name="Zhou M."/>
            <person name="Chen W."/>
            <person name="Chen H."/>
            <person name="Wei G."/>
        </authorList>
    </citation>
    <scope>NUCLEOTIDE SEQUENCE [LARGE SCALE GENOMIC DNA]</scope>
    <source>
        <strain evidence="1 2">CCNWXJ12-2</strain>
    </source>
</reference>
<name>H0I256_9HYPH</name>
<protein>
    <submittedName>
        <fullName evidence="1">Uncharacterized protein</fullName>
    </submittedName>
</protein>
<proteinExistence type="predicted"/>
<evidence type="ECO:0000313" key="1">
    <source>
        <dbReference type="EMBL" id="EHK52942.1"/>
    </source>
</evidence>
<organism evidence="1 2">
    <name type="scientific">Mesorhizobium alhagi CCNWXJ12-2</name>
    <dbReference type="NCBI Taxonomy" id="1107882"/>
    <lineage>
        <taxon>Bacteria</taxon>
        <taxon>Pseudomonadati</taxon>
        <taxon>Pseudomonadota</taxon>
        <taxon>Alphaproteobacteria</taxon>
        <taxon>Hyphomicrobiales</taxon>
        <taxon>Phyllobacteriaceae</taxon>
        <taxon>Allomesorhizobium</taxon>
    </lineage>
</organism>
<dbReference type="RefSeq" id="WP_008840113.1">
    <property type="nucleotide sequence ID" value="NZ_AHAM01000297.1"/>
</dbReference>
<gene>
    <name evidence="1" type="ORF">MAXJ12_32769</name>
</gene>
<keyword evidence="2" id="KW-1185">Reference proteome</keyword>
<dbReference type="Proteomes" id="UP000003250">
    <property type="component" value="Unassembled WGS sequence"/>
</dbReference>
<dbReference type="PATRIC" id="fig|1107882.3.peg.6333"/>
<sequence>MADQTSELIEHFNAIGEDGTVHQVFCHHAIIAKIFIGSSVVARHQKLMLSDGRAVNSVTNRIFTIANTDEVIIRVPERGFDEL</sequence>
<evidence type="ECO:0000313" key="2">
    <source>
        <dbReference type="Proteomes" id="UP000003250"/>
    </source>
</evidence>
<dbReference type="AlphaFoldDB" id="H0I256"/>
<accession>H0I256</accession>
<dbReference type="EMBL" id="AHAM01000297">
    <property type="protein sequence ID" value="EHK52942.1"/>
    <property type="molecule type" value="Genomic_DNA"/>
</dbReference>